<comment type="similarity">
    <text evidence="8">Belongs to the adipolin/erythroferrone family.</text>
</comment>
<dbReference type="GO" id="GO:0046326">
    <property type="term" value="P:positive regulation of D-glucose import"/>
    <property type="evidence" value="ECO:0007669"/>
    <property type="project" value="TreeGrafter"/>
</dbReference>
<dbReference type="GO" id="GO:0140313">
    <property type="term" value="F:molecular sequestering activity"/>
    <property type="evidence" value="ECO:0007669"/>
    <property type="project" value="Ensembl"/>
</dbReference>
<dbReference type="GO" id="GO:0042802">
    <property type="term" value="F:identical protein binding"/>
    <property type="evidence" value="ECO:0007669"/>
    <property type="project" value="Ensembl"/>
</dbReference>
<evidence type="ECO:0000256" key="8">
    <source>
        <dbReference type="ARBA" id="ARBA00038198"/>
    </source>
</evidence>
<dbReference type="RefSeq" id="XP_008830694.1">
    <property type="nucleotide sequence ID" value="XM_008832472.2"/>
</dbReference>
<keyword evidence="7" id="KW-0379">Hydroxylation</keyword>
<dbReference type="PROSITE" id="PS50871">
    <property type="entry name" value="C1Q"/>
    <property type="match status" value="1"/>
</dbReference>
<dbReference type="CTD" id="151176"/>
<dbReference type="GO" id="GO:0045668">
    <property type="term" value="P:negative regulation of osteoblast differentiation"/>
    <property type="evidence" value="ECO:0007669"/>
    <property type="project" value="Ensembl"/>
</dbReference>
<dbReference type="InterPro" id="IPR008983">
    <property type="entry name" value="Tumour_necrosis_fac-like_dom"/>
</dbReference>
<dbReference type="PANTHER" id="PTHR24019">
    <property type="entry name" value="ADIPOLIN"/>
    <property type="match status" value="1"/>
</dbReference>
<reference evidence="15" key="2">
    <citation type="submission" date="2025-09" db="UniProtKB">
        <authorList>
            <consortium name="Ensembl"/>
        </authorList>
    </citation>
    <scope>IDENTIFICATION</scope>
</reference>
<keyword evidence="3" id="KW-0372">Hormone</keyword>
<dbReference type="FunFam" id="2.60.120.40:FF:000024">
    <property type="entry name" value="erythroferrone isoform X2"/>
    <property type="match status" value="1"/>
</dbReference>
<dbReference type="Ensembl" id="ENSNGAT00000027655.1">
    <property type="protein sequence ID" value="ENSNGAP00000021974.1"/>
    <property type="gene ID" value="ENSNGAG00000020999.1"/>
</dbReference>
<keyword evidence="6" id="KW-0325">Glycoprotein</keyword>
<dbReference type="GO" id="GO:0046628">
    <property type="term" value="P:positive regulation of insulin receptor signaling pathway"/>
    <property type="evidence" value="ECO:0007669"/>
    <property type="project" value="TreeGrafter"/>
</dbReference>
<keyword evidence="2" id="KW-0964">Secreted</keyword>
<keyword evidence="16" id="KW-1185">Reference proteome</keyword>
<dbReference type="Gene3D" id="2.60.120.40">
    <property type="match status" value="1"/>
</dbReference>
<dbReference type="GO" id="GO:0043066">
    <property type="term" value="P:negative regulation of apoptotic process"/>
    <property type="evidence" value="ECO:0007669"/>
    <property type="project" value="Ensembl"/>
</dbReference>
<feature type="compositionally biased region" description="Basic residues" evidence="12">
    <location>
        <begin position="85"/>
        <end position="94"/>
    </location>
</feature>
<feature type="region of interest" description="Disordered" evidence="12">
    <location>
        <begin position="137"/>
        <end position="172"/>
    </location>
</feature>
<dbReference type="GO" id="GO:0010507">
    <property type="term" value="P:negative regulation of autophagy"/>
    <property type="evidence" value="ECO:0007669"/>
    <property type="project" value="Ensembl"/>
</dbReference>
<dbReference type="KEGG" id="ngi:103733604"/>
<proteinExistence type="inferred from homology"/>
<feature type="signal peptide" evidence="13">
    <location>
        <begin position="1"/>
        <end position="25"/>
    </location>
</feature>
<evidence type="ECO:0000259" key="14">
    <source>
        <dbReference type="PROSITE" id="PS50871"/>
    </source>
</evidence>
<dbReference type="OrthoDB" id="6360045at2759"/>
<dbReference type="GO" id="GO:0005179">
    <property type="term" value="F:hormone activity"/>
    <property type="evidence" value="ECO:0007669"/>
    <property type="project" value="UniProtKB-KW"/>
</dbReference>
<dbReference type="InterPro" id="IPR001073">
    <property type="entry name" value="C1q_dom"/>
</dbReference>
<evidence type="ECO:0000256" key="4">
    <source>
        <dbReference type="ARBA" id="ARBA00022729"/>
    </source>
</evidence>
<evidence type="ECO:0000313" key="16">
    <source>
        <dbReference type="Proteomes" id="UP000694381"/>
    </source>
</evidence>
<evidence type="ECO:0000256" key="9">
    <source>
        <dbReference type="ARBA" id="ARBA00070142"/>
    </source>
</evidence>
<evidence type="ECO:0000256" key="6">
    <source>
        <dbReference type="ARBA" id="ARBA00023180"/>
    </source>
</evidence>
<dbReference type="OMA" id="MGQWASV"/>
<dbReference type="GeneID" id="103733604"/>
<evidence type="ECO:0000256" key="13">
    <source>
        <dbReference type="SAM" id="SignalP"/>
    </source>
</evidence>
<dbReference type="GeneTree" id="ENSGT00940000162100"/>
<name>A0A8C6RPF6_NANGA</name>
<keyword evidence="5" id="KW-1015">Disulfide bond</keyword>
<feature type="compositionally biased region" description="Pro residues" evidence="12">
    <location>
        <begin position="102"/>
        <end position="119"/>
    </location>
</feature>
<feature type="domain" description="C1q" evidence="14">
    <location>
        <begin position="190"/>
        <end position="345"/>
    </location>
</feature>
<evidence type="ECO:0000256" key="12">
    <source>
        <dbReference type="SAM" id="MobiDB-lite"/>
    </source>
</evidence>
<dbReference type="GO" id="GO:0019217">
    <property type="term" value="P:regulation of fatty acid metabolic process"/>
    <property type="evidence" value="ECO:0007669"/>
    <property type="project" value="Ensembl"/>
</dbReference>
<dbReference type="PANTHER" id="PTHR24019:SF11">
    <property type="entry name" value="ERYTHROFERRONE"/>
    <property type="match status" value="1"/>
</dbReference>
<evidence type="ECO:0000256" key="7">
    <source>
        <dbReference type="ARBA" id="ARBA00023278"/>
    </source>
</evidence>
<evidence type="ECO:0000256" key="3">
    <source>
        <dbReference type="ARBA" id="ARBA00022702"/>
    </source>
</evidence>
<reference evidence="15" key="1">
    <citation type="submission" date="2025-08" db="UniProtKB">
        <authorList>
            <consortium name="Ensembl"/>
        </authorList>
    </citation>
    <scope>IDENTIFICATION</scope>
</reference>
<feature type="compositionally biased region" description="Low complexity" evidence="12">
    <location>
        <begin position="152"/>
        <end position="165"/>
    </location>
</feature>
<evidence type="ECO:0000256" key="11">
    <source>
        <dbReference type="ARBA" id="ARBA00082823"/>
    </source>
</evidence>
<dbReference type="GO" id="GO:0030509">
    <property type="term" value="P:BMP signaling pathway"/>
    <property type="evidence" value="ECO:0007669"/>
    <property type="project" value="Ensembl"/>
</dbReference>
<dbReference type="GO" id="GO:2000193">
    <property type="term" value="P:positive regulation of fatty acid transport"/>
    <property type="evidence" value="ECO:0007669"/>
    <property type="project" value="Ensembl"/>
</dbReference>
<accession>A0A8C6RPF6</accession>
<dbReference type="GO" id="GO:0051649">
    <property type="term" value="P:establishment of localization in cell"/>
    <property type="evidence" value="ECO:0007669"/>
    <property type="project" value="Ensembl"/>
</dbReference>
<dbReference type="GO" id="GO:0045721">
    <property type="term" value="P:negative regulation of gluconeogenesis"/>
    <property type="evidence" value="ECO:0007669"/>
    <property type="project" value="TreeGrafter"/>
</dbReference>
<sequence>MARPRRPSGACLLLACAGFLAAAAGLEAPEPRAPAVTSAHSQPPGTERPAGRTARPPEPTTVHAHSVDPRDAWMLFVRQSDKGVNSKRRSRTKARRLELGLPGPPGPPGPQGPPGPFIPPEALLKEFQLLLKGAVQQREHVEPEPCTGGPSGPAAGSPSPVPASSGRKEDEDPGAVLTLLAPPLAPGPPVARVEAAFHCRLRRDAPVGRRALHEIGVYYLPHAEGAFRRGPGLNLTSGQYTAPVAGFYALAATLHVAVGEQPRRGPPRPRDRLRLLICIQSLCQHNASLETVLGMENSSELFTISVNGVLYLQTGQYTSVFLDNASGSSITVRSGSHFSAVLLGV</sequence>
<dbReference type="GO" id="GO:0045671">
    <property type="term" value="P:negative regulation of osteoclast differentiation"/>
    <property type="evidence" value="ECO:0007669"/>
    <property type="project" value="Ensembl"/>
</dbReference>
<evidence type="ECO:0000256" key="5">
    <source>
        <dbReference type="ARBA" id="ARBA00023157"/>
    </source>
</evidence>
<gene>
    <name evidence="15" type="primary">Erfe</name>
</gene>
<dbReference type="GO" id="GO:0006879">
    <property type="term" value="P:intracellular iron ion homeostasis"/>
    <property type="evidence" value="ECO:0007669"/>
    <property type="project" value="Ensembl"/>
</dbReference>
<dbReference type="GO" id="GO:0015908">
    <property type="term" value="P:fatty acid transport"/>
    <property type="evidence" value="ECO:0007669"/>
    <property type="project" value="Ensembl"/>
</dbReference>
<evidence type="ECO:0000256" key="10">
    <source>
        <dbReference type="ARBA" id="ARBA00081312"/>
    </source>
</evidence>
<evidence type="ECO:0000256" key="2">
    <source>
        <dbReference type="ARBA" id="ARBA00022525"/>
    </source>
</evidence>
<dbReference type="GO" id="GO:0005615">
    <property type="term" value="C:extracellular space"/>
    <property type="evidence" value="ECO:0007669"/>
    <property type="project" value="Ensembl"/>
</dbReference>
<organism evidence="15 16">
    <name type="scientific">Nannospalax galili</name>
    <name type="common">Northern Israeli blind subterranean mole rat</name>
    <name type="synonym">Spalax galili</name>
    <dbReference type="NCBI Taxonomy" id="1026970"/>
    <lineage>
        <taxon>Eukaryota</taxon>
        <taxon>Metazoa</taxon>
        <taxon>Chordata</taxon>
        <taxon>Craniata</taxon>
        <taxon>Vertebrata</taxon>
        <taxon>Euteleostomi</taxon>
        <taxon>Mammalia</taxon>
        <taxon>Eutheria</taxon>
        <taxon>Euarchontoglires</taxon>
        <taxon>Glires</taxon>
        <taxon>Rodentia</taxon>
        <taxon>Myomorpha</taxon>
        <taxon>Muroidea</taxon>
        <taxon>Spalacidae</taxon>
        <taxon>Spalacinae</taxon>
        <taxon>Nannospalax</taxon>
    </lineage>
</organism>
<dbReference type="SUPFAM" id="SSF49842">
    <property type="entry name" value="TNF-like"/>
    <property type="match status" value="1"/>
</dbReference>
<dbReference type="GO" id="GO:0051897">
    <property type="term" value="P:positive regulation of phosphatidylinositol 3-kinase/protein kinase B signal transduction"/>
    <property type="evidence" value="ECO:0007669"/>
    <property type="project" value="Ensembl"/>
</dbReference>
<dbReference type="Proteomes" id="UP000694381">
    <property type="component" value="Unassembled WGS sequence"/>
</dbReference>
<feature type="region of interest" description="Disordered" evidence="12">
    <location>
        <begin position="29"/>
        <end position="120"/>
    </location>
</feature>
<evidence type="ECO:0000256" key="1">
    <source>
        <dbReference type="ARBA" id="ARBA00004613"/>
    </source>
</evidence>
<feature type="chain" id="PRO_5034951417" description="Erythroferrone" evidence="13">
    <location>
        <begin position="26"/>
        <end position="345"/>
    </location>
</feature>
<dbReference type="AlphaFoldDB" id="A0A8C6RPF6"/>
<dbReference type="InterPro" id="IPR052136">
    <property type="entry name" value="Adipolin/Erythroferrone-rel"/>
</dbReference>
<keyword evidence="4 13" id="KW-0732">Signal</keyword>
<dbReference type="GO" id="GO:0030514">
    <property type="term" value="P:negative regulation of BMP signaling pathway"/>
    <property type="evidence" value="ECO:0007669"/>
    <property type="project" value="Ensembl"/>
</dbReference>
<protein>
    <recommendedName>
        <fullName evidence="9">Erythroferrone</fullName>
    </recommendedName>
    <alternativeName>
        <fullName evidence="11">Complement C1q tumor necrosis factor-related protein 15</fullName>
    </alternativeName>
    <alternativeName>
        <fullName evidence="10">Myonectin</fullName>
    </alternativeName>
</protein>
<comment type="subcellular location">
    <subcellularLocation>
        <location evidence="1">Secreted</location>
    </subcellularLocation>
</comment>
<evidence type="ECO:0000313" key="15">
    <source>
        <dbReference type="Ensembl" id="ENSNGAP00000021974.1"/>
    </source>
</evidence>